<evidence type="ECO:0000256" key="6">
    <source>
        <dbReference type="ARBA" id="ARBA00022519"/>
    </source>
</evidence>
<dbReference type="GO" id="GO:0042597">
    <property type="term" value="C:periplasmic space"/>
    <property type="evidence" value="ECO:0007669"/>
    <property type="project" value="UniProtKB-SubCell"/>
</dbReference>
<keyword evidence="4" id="KW-0813">Transport</keyword>
<dbReference type="InterPro" id="IPR044527">
    <property type="entry name" value="NrtA/CpmA_ABC-bd_dom"/>
</dbReference>
<evidence type="ECO:0000313" key="10">
    <source>
        <dbReference type="Proteomes" id="UP000288178"/>
    </source>
</evidence>
<dbReference type="Gene3D" id="3.40.190.10">
    <property type="entry name" value="Periplasmic binding protein-like II"/>
    <property type="match status" value="2"/>
</dbReference>
<dbReference type="Pfam" id="PF13379">
    <property type="entry name" value="NMT1_2"/>
    <property type="match status" value="1"/>
</dbReference>
<keyword evidence="6" id="KW-0997">Cell inner membrane</keyword>
<dbReference type="CDD" id="cd13553">
    <property type="entry name" value="PBP2_NrtA_CpmA_like"/>
    <property type="match status" value="1"/>
</dbReference>
<protein>
    <submittedName>
        <fullName evidence="9">Nitrate ABC transporter substrate-binding protein</fullName>
    </submittedName>
</protein>
<gene>
    <name evidence="9" type="ORF">ENE75_14375</name>
</gene>
<keyword evidence="5" id="KW-1003">Cell membrane</keyword>
<comment type="similarity">
    <text evidence="3">Belongs to the bacterial solute-binding protein SsuA/TauA family.</text>
</comment>
<dbReference type="SUPFAM" id="SSF53850">
    <property type="entry name" value="Periplasmic binding protein-like II"/>
    <property type="match status" value="1"/>
</dbReference>
<evidence type="ECO:0000256" key="3">
    <source>
        <dbReference type="ARBA" id="ARBA00010742"/>
    </source>
</evidence>
<dbReference type="PANTHER" id="PTHR30024:SF47">
    <property type="entry name" value="TAURINE-BINDING PERIPLASMIC PROTEIN"/>
    <property type="match status" value="1"/>
</dbReference>
<evidence type="ECO:0000256" key="7">
    <source>
        <dbReference type="ARBA" id="ARBA00022729"/>
    </source>
</evidence>
<dbReference type="AlphaFoldDB" id="A0A437JUR3"/>
<evidence type="ECO:0000256" key="4">
    <source>
        <dbReference type="ARBA" id="ARBA00022448"/>
    </source>
</evidence>
<dbReference type="Proteomes" id="UP000288178">
    <property type="component" value="Unassembled WGS sequence"/>
</dbReference>
<proteinExistence type="inferred from homology"/>
<dbReference type="PANTHER" id="PTHR30024">
    <property type="entry name" value="ALIPHATIC SULFONATES-BINDING PROTEIN-RELATED"/>
    <property type="match status" value="1"/>
</dbReference>
<evidence type="ECO:0000256" key="5">
    <source>
        <dbReference type="ARBA" id="ARBA00022475"/>
    </source>
</evidence>
<organism evidence="9 10">
    <name type="scientific">Rubrivivax albus</name>
    <dbReference type="NCBI Taxonomy" id="2499835"/>
    <lineage>
        <taxon>Bacteria</taxon>
        <taxon>Pseudomonadati</taxon>
        <taxon>Pseudomonadota</taxon>
        <taxon>Betaproteobacteria</taxon>
        <taxon>Burkholderiales</taxon>
        <taxon>Sphaerotilaceae</taxon>
        <taxon>Rubrivivax</taxon>
    </lineage>
</organism>
<evidence type="ECO:0000256" key="2">
    <source>
        <dbReference type="ARBA" id="ARBA00004418"/>
    </source>
</evidence>
<evidence type="ECO:0000256" key="1">
    <source>
        <dbReference type="ARBA" id="ARBA00004308"/>
    </source>
</evidence>
<sequence>MSDKTSDYFDPFDADRPLRLGCSCGRHGSEAEHAAATLRARSETADFETYSNEFVQASLMKALFPQDAMRRSFLRAVGRRTAMAAIGSVLPMASLQAMAQEKGALEKKDLKVGFIPITCATPLIMAHPLGFYEKQGLSVQVVKTAGWALIRDKMLNKEYDATHFLSPMPLAMSMGAGSNPVPMNVATIQNTNGQAITLANKHKDKRDPKQWKGFKFAVPFEYSMHNFLLRYYVAEFGLDPDRDIQIRVVPPPEMVANLRAGNIDGYLGPDPFNQRAVFEEVGFLHLLTKDLWDGHPCCAFGTSTEFIQKNPNTFAALYRAVLQAAAMARKAENRELIAKVISPAAYLNQPETVVAQVLTGRFADGLGKVQNVPNRADFDPIPWQSMAVWMLTQMKRWGYVKGDVNYKQIAEQVFLLTDAKKTMKDLGMTPPEGAYPKFTIMGKVFDPAKPEDYLKGFAVSRAA</sequence>
<accession>A0A437JUR3</accession>
<evidence type="ECO:0000313" key="9">
    <source>
        <dbReference type="EMBL" id="RVT50977.1"/>
    </source>
</evidence>
<dbReference type="RefSeq" id="WP_128199003.1">
    <property type="nucleotide sequence ID" value="NZ_SACT01000004.1"/>
</dbReference>
<keyword evidence="8" id="KW-0472">Membrane</keyword>
<comment type="subcellular location">
    <subcellularLocation>
        <location evidence="1">Endomembrane system</location>
    </subcellularLocation>
    <subcellularLocation>
        <location evidence="2">Periplasm</location>
    </subcellularLocation>
</comment>
<comment type="caution">
    <text evidence="9">The sequence shown here is derived from an EMBL/GenBank/DDBJ whole genome shotgun (WGS) entry which is preliminary data.</text>
</comment>
<name>A0A437JUR3_9BURK</name>
<dbReference type="EMBL" id="SACT01000004">
    <property type="protein sequence ID" value="RVT50977.1"/>
    <property type="molecule type" value="Genomic_DNA"/>
</dbReference>
<evidence type="ECO:0000256" key="8">
    <source>
        <dbReference type="ARBA" id="ARBA00023136"/>
    </source>
</evidence>
<keyword evidence="7" id="KW-0732">Signal</keyword>
<dbReference type="OrthoDB" id="9789215at2"/>
<dbReference type="GO" id="GO:0012505">
    <property type="term" value="C:endomembrane system"/>
    <property type="evidence" value="ECO:0007669"/>
    <property type="project" value="UniProtKB-SubCell"/>
</dbReference>
<reference evidence="9 10" key="1">
    <citation type="submission" date="2019-01" db="EMBL/GenBank/DDBJ databases">
        <authorList>
            <person name="Chen W.-M."/>
        </authorList>
    </citation>
    <scope>NUCLEOTIDE SEQUENCE [LARGE SCALE GENOMIC DNA]</scope>
    <source>
        <strain evidence="9 10">ICH-3</strain>
    </source>
</reference>
<keyword evidence="10" id="KW-1185">Reference proteome</keyword>